<evidence type="ECO:0000313" key="1">
    <source>
        <dbReference type="EMBL" id="ELP29761.1"/>
    </source>
</evidence>
<accession>L7C9H1</accession>
<name>L7C9H1_RHOBT</name>
<sequence>MTWCNKKQNHPMNQVADYYFSQWKINRRDSIIADVHRMIAPCV</sequence>
<reference evidence="1 2" key="1">
    <citation type="journal article" date="2013" name="Mar. Genomics">
        <title>Expression of sulfatases in Rhodopirellula baltica and the diversity of sulfatases in the genus Rhodopirellula.</title>
        <authorList>
            <person name="Wegner C.E."/>
            <person name="Richter-Heitmann T."/>
            <person name="Klindworth A."/>
            <person name="Klockow C."/>
            <person name="Richter M."/>
            <person name="Achstetter T."/>
            <person name="Glockner F.O."/>
            <person name="Harder J."/>
        </authorList>
    </citation>
    <scope>NUCLEOTIDE SEQUENCE [LARGE SCALE GENOMIC DNA]</scope>
    <source>
        <strain evidence="1 2">SWK14</strain>
    </source>
</reference>
<organism evidence="1 2">
    <name type="scientific">Rhodopirellula baltica SWK14</name>
    <dbReference type="NCBI Taxonomy" id="993516"/>
    <lineage>
        <taxon>Bacteria</taxon>
        <taxon>Pseudomonadati</taxon>
        <taxon>Planctomycetota</taxon>
        <taxon>Planctomycetia</taxon>
        <taxon>Pirellulales</taxon>
        <taxon>Pirellulaceae</taxon>
        <taxon>Rhodopirellula</taxon>
    </lineage>
</organism>
<dbReference type="AlphaFoldDB" id="L7C9H1"/>
<gene>
    <name evidence="1" type="ORF">RBSWK_06289</name>
</gene>
<dbReference type="EMBL" id="AMWG01000181">
    <property type="protein sequence ID" value="ELP29761.1"/>
    <property type="molecule type" value="Genomic_DNA"/>
</dbReference>
<dbReference type="Proteomes" id="UP000010959">
    <property type="component" value="Unassembled WGS sequence"/>
</dbReference>
<comment type="caution">
    <text evidence="1">The sequence shown here is derived from an EMBL/GenBank/DDBJ whole genome shotgun (WGS) entry which is preliminary data.</text>
</comment>
<dbReference type="PATRIC" id="fig|993516.3.peg.6743"/>
<evidence type="ECO:0000313" key="2">
    <source>
        <dbReference type="Proteomes" id="UP000010959"/>
    </source>
</evidence>
<proteinExistence type="predicted"/>
<protein>
    <submittedName>
        <fullName evidence="1">Uncharacterized protein</fullName>
    </submittedName>
</protein>